<dbReference type="InterPro" id="IPR006626">
    <property type="entry name" value="PbH1"/>
</dbReference>
<feature type="region of interest" description="Disordered" evidence="1">
    <location>
        <begin position="795"/>
        <end position="816"/>
    </location>
</feature>
<dbReference type="Proteomes" id="UP001211872">
    <property type="component" value="Chromosome"/>
</dbReference>
<feature type="compositionally biased region" description="Gly residues" evidence="1">
    <location>
        <begin position="883"/>
        <end position="900"/>
    </location>
</feature>
<dbReference type="InterPro" id="IPR026444">
    <property type="entry name" value="Secre_tail"/>
</dbReference>
<dbReference type="Pfam" id="PF13229">
    <property type="entry name" value="Beta_helix"/>
    <property type="match status" value="1"/>
</dbReference>
<accession>A0ABY7PKC8</accession>
<feature type="compositionally biased region" description="Gly residues" evidence="1">
    <location>
        <begin position="1041"/>
        <end position="1061"/>
    </location>
</feature>
<organism evidence="3 4">
    <name type="scientific">Hymenobacter yonginensis</name>
    <dbReference type="NCBI Taxonomy" id="748197"/>
    <lineage>
        <taxon>Bacteria</taxon>
        <taxon>Pseudomonadati</taxon>
        <taxon>Bacteroidota</taxon>
        <taxon>Cytophagia</taxon>
        <taxon>Cytophagales</taxon>
        <taxon>Hymenobacteraceae</taxon>
        <taxon>Hymenobacter</taxon>
    </lineage>
</organism>
<evidence type="ECO:0000256" key="1">
    <source>
        <dbReference type="SAM" id="MobiDB-lite"/>
    </source>
</evidence>
<dbReference type="SUPFAM" id="SSF56988">
    <property type="entry name" value="Anthrax protective antigen"/>
    <property type="match status" value="1"/>
</dbReference>
<dbReference type="EMBL" id="CP115396">
    <property type="protein sequence ID" value="WBO83688.1"/>
    <property type="molecule type" value="Genomic_DNA"/>
</dbReference>
<feature type="region of interest" description="Disordered" evidence="1">
    <location>
        <begin position="1218"/>
        <end position="1239"/>
    </location>
</feature>
<dbReference type="RefSeq" id="WP_270126102.1">
    <property type="nucleotide sequence ID" value="NZ_CP115396.1"/>
</dbReference>
<gene>
    <name evidence="3" type="ORF">O9Z63_15060</name>
</gene>
<reference evidence="3 4" key="1">
    <citation type="journal article" date="2011" name="Int. J. Syst. Evol. Microbiol.">
        <title>Hymenobacter yonginensis sp. nov., isolated from a mesotrophic artificial lake.</title>
        <authorList>
            <person name="Joung Y."/>
            <person name="Cho S.H."/>
            <person name="Kim H."/>
            <person name="Kim S.B."/>
            <person name="Joh K."/>
        </authorList>
    </citation>
    <scope>NUCLEOTIDE SEQUENCE [LARGE SCALE GENOMIC DNA]</scope>
    <source>
        <strain evidence="3 4">KCTC 22745</strain>
    </source>
</reference>
<proteinExistence type="predicted"/>
<dbReference type="SUPFAM" id="SSF51126">
    <property type="entry name" value="Pectin lyase-like"/>
    <property type="match status" value="1"/>
</dbReference>
<dbReference type="Gene3D" id="2.160.20.10">
    <property type="entry name" value="Single-stranded right-handed beta-helix, Pectin lyase-like"/>
    <property type="match status" value="1"/>
</dbReference>
<dbReference type="InterPro" id="IPR037524">
    <property type="entry name" value="PA14/GLEYA"/>
</dbReference>
<dbReference type="SMART" id="SM00710">
    <property type="entry name" value="PbH1"/>
    <property type="match status" value="8"/>
</dbReference>
<feature type="region of interest" description="Disordered" evidence="1">
    <location>
        <begin position="1039"/>
        <end position="1061"/>
    </location>
</feature>
<feature type="region of interest" description="Disordered" evidence="1">
    <location>
        <begin position="848"/>
        <end position="916"/>
    </location>
</feature>
<sequence>MLPLLPGGPLLAQPTGCVSRYSTAGVEAGGAAGLYAEFYSGTFQTQPGFSEASPLTFFGTTPGQTATVTQVNFRNTTGAGYVSFPVTQPTAGGTAAVPTTFSARFRGSVYLQAGAPYTFYLNSDDGAYLFLGKEATLAAPTPDNAFIKNGIVHTDATIQRLFTAPADGLYDLQLVYGQDIAASVVRLDYSGGPGNLARTRVQTALCAGPSGRSYAANLAPTANDRTQTGNLFSAGIAYTLTPGFDGFDQDGTVDAYTIVSLPANGTLSYNVNATGAANYQPVVAPFMVTVANLGRLRYTSSNSQTAYTDLIQYRAVDNSGATSTNTATYTLPVRAPLIDLATTLGSPATAPQGSLVFFTATVTNNGPEASPATTVTITLPAGLTGISLSNSGTYNASTGRATFPAFNLNSGTTTTRSIAFSMPAQPVSGSATSVQAGYRDTNTNNDTGTAYTAPTQSADVSVAINGPTRVVTSQTVAYTVVTSNLGPSTATNVGVEARLPAGLSGVAVSDGGSYNTTNGRVTWPVVNTLGVGNFLAYTIRFNASATVGTVYTGTGLATSGTANGDPAPANNDGTNSTAQISTEVISTAAAATECVDPENPAAGFAAVPNTYYEGLGTLAAGSSSFSLGNILSSGSQQPLAPGDLLVVMQMQGAELNTADADTYGDGIDGNNVAAGNLQNNNFRAGIYEYGIVTSVSNGVVTLRTPLINSYVSSDATATMGQQRYQIIRVPRLTSLTLTGTVSGPRWNGRTGGVVVLDVNGTLNFNGQTIDMAGKGFRGGAGQVFGSNSGGISTTSYRHSSAVPTSANKGEGIAGTPRYVNDPDQFAAYRAGTAPKPFLDTQESGLLPAALADGYPNGDRSRGAPGNAGGGGLDGRPSANDQNTGGGGGGNAGRGGRGGNGWDSNSPTGGYGGADFTQATPSRIVMGGGGGAGTTNNGTIAAVGTYPANAGIPAAAATAPDGTSIGGFTSSGAAGGGIVLIRAGSVAGTGTINVNGASMPYVAANDGSGGAGAGGSVVLLANSSNGNAASPVLQNITVLADGGRGGSNTGGGSPHGPGGGGAGGIIFASSRLNAATSSNPGLNGTTFGFESYGSGVGAADLGQAQVGITRADVPNQLSGCPADIVTTLTTSTTSLAPGGSVTFTLTARNAGPGTGLNVVPTLTLVPNLPAGAFSDLGGGTYDAATGIVTFPATAQLLNGASLTYAVTFTMPAQTVLGQAASTADADQDPRTANNDGTSPNAQVRVEPLFTIAGRIFDDVNYGGGLGRNYTTAEASALNSGVPAGTSGVATGSAGTVVELYSNTGALVAATTSGPDGLYGFNNIVSSNGTTYTVRVVNSTVQPARQASAAGLLPVQTFRVSGGTDDLQRVGGEAPELEDAAANTGAQTLAALTASGRTAQSVATVTFGSTAQISGVDFGFNFSTIVSTRDAGQGSLRQFILNSNALSNLQLDQAAASSGGANPAAGVETSVFMIADGQARDGLRAGLSNQLTNGVARIVLNTAASGTLPALTDANTTLDARTQTQNVGNTNPTVLGTGGTVGGSVATATALGQVAGPEVELVGIAGQSGSDYGLTLSAANQSVAGFAIYGFGRSSGTTTGAGIYVTGNAQTGTVLSQNVLGSSATSFQAPAGGSPGSGIYLANFSTATLGSVSATITNNLIGFHGGSGIENLASGSPTTLLITNNEIRGNALLNSAADGIHMGNYGGTVRGNLLAANQGIGLDLAGTTGSVSMSGNSVLGNGLGNTATAGIRLDGTANSVLQNVLSDNQGAAVLALSGTSVSLISQNSMSGNGTLGIDLLSSADNPDRGTAAYASLNDNTDSDAGANTLLNFPVLTQAVTTGGNLVLTGYAPAGAVLEFFVPSVNAPGFGQGRTYLFSRTEGTAGNNSATDRDASRGSYSGIIHGVNQGQESNANRFLFSIPLTELTQAQRDLLAAGTYLTATATVAVSANRTTSEFSGTIQVQPNTPLPVTLVSFAAEAAGPDVRLNWRTAQEVNNAYFEVERSFDGRTFVAVGRLAGQGTSSQPRSYSLLDAAVARLAPAAVAYYRLRQIDTDGTAATTDVRVVRFGVTGNLSVFPSPTSADATLDLRSLPQGSYQVQAFDAAGRLVYSGRANGQTYAPLPAAQWPQGAYLIRVTGTGSTHTLRLVRQ</sequence>
<feature type="compositionally biased region" description="Polar residues" evidence="1">
    <location>
        <begin position="795"/>
        <end position="807"/>
    </location>
</feature>
<dbReference type="Pfam" id="PF01345">
    <property type="entry name" value="DUF11"/>
    <property type="match status" value="3"/>
</dbReference>
<dbReference type="NCBIfam" id="TIGR04183">
    <property type="entry name" value="Por_Secre_tail"/>
    <property type="match status" value="1"/>
</dbReference>
<dbReference type="InterPro" id="IPR047589">
    <property type="entry name" value="DUF11_rpt"/>
</dbReference>
<keyword evidence="4" id="KW-1185">Reference proteome</keyword>
<protein>
    <submittedName>
        <fullName evidence="3">T9SS type A sorting domain-containing protein</fullName>
    </submittedName>
</protein>
<dbReference type="InterPro" id="IPR011050">
    <property type="entry name" value="Pectin_lyase_fold/virulence"/>
</dbReference>
<dbReference type="NCBIfam" id="TIGR01451">
    <property type="entry name" value="B_ant_repeat"/>
    <property type="match status" value="1"/>
</dbReference>
<dbReference type="InterPro" id="IPR039448">
    <property type="entry name" value="Beta_helix"/>
</dbReference>
<dbReference type="InterPro" id="IPR012334">
    <property type="entry name" value="Pectin_lyas_fold"/>
</dbReference>
<evidence type="ECO:0000313" key="4">
    <source>
        <dbReference type="Proteomes" id="UP001211872"/>
    </source>
</evidence>
<feature type="domain" description="PA14" evidence="2">
    <location>
        <begin position="29"/>
        <end position="212"/>
    </location>
</feature>
<feature type="compositionally biased region" description="Polar residues" evidence="1">
    <location>
        <begin position="1229"/>
        <end position="1239"/>
    </location>
</feature>
<evidence type="ECO:0000313" key="3">
    <source>
        <dbReference type="EMBL" id="WBO83688.1"/>
    </source>
</evidence>
<dbReference type="SUPFAM" id="SSF117074">
    <property type="entry name" value="Hypothetical protein PA1324"/>
    <property type="match status" value="1"/>
</dbReference>
<evidence type="ECO:0000259" key="2">
    <source>
        <dbReference type="PROSITE" id="PS51820"/>
    </source>
</evidence>
<dbReference type="InterPro" id="IPR001434">
    <property type="entry name" value="OmcB-like_DUF11"/>
</dbReference>
<dbReference type="PROSITE" id="PS51820">
    <property type="entry name" value="PA14"/>
    <property type="match status" value="1"/>
</dbReference>
<name>A0ABY7PKC8_9BACT</name>